<evidence type="ECO:0000256" key="2">
    <source>
        <dbReference type="SAM" id="SignalP"/>
    </source>
</evidence>
<protein>
    <submittedName>
        <fullName evidence="3">Uncharacterized protein</fullName>
    </submittedName>
</protein>
<gene>
    <name evidence="3" type="ORF">ILYODFUR_008920</name>
</gene>
<proteinExistence type="predicted"/>
<feature type="chain" id="PRO_5047221959" evidence="2">
    <location>
        <begin position="19"/>
        <end position="278"/>
    </location>
</feature>
<name>A0ABV0SJN9_9TELE</name>
<evidence type="ECO:0000256" key="1">
    <source>
        <dbReference type="SAM" id="MobiDB-lite"/>
    </source>
</evidence>
<dbReference type="Proteomes" id="UP001482620">
    <property type="component" value="Unassembled WGS sequence"/>
</dbReference>
<keyword evidence="4" id="KW-1185">Reference proteome</keyword>
<feature type="region of interest" description="Disordered" evidence="1">
    <location>
        <begin position="156"/>
        <end position="191"/>
    </location>
</feature>
<comment type="caution">
    <text evidence="3">The sequence shown here is derived from an EMBL/GenBank/DDBJ whole genome shotgun (WGS) entry which is preliminary data.</text>
</comment>
<sequence length="278" mass="31203">MSIIVSSRFFLFSFFLHSFNLNKLPLGGSFSDRVTVKFQSILYAVQTLPCTYAAMTQRDFCLSVCHFLCLCESFAQYVMYVQPSGPVLFCHVHYFPFLCVSVALPCVFCCDVVELGTYGKLKYYHSMTEEGKFREKASILHKIAKKKCQVEDSEKANGVASRAEKNLPNSSSVEVEEVTPPMNGTAGQEGETHAPLHLRLDLPKTRLFPQSSMITVLANLPLATAGCCKRDLFDKWPHAEPHLAGASGQRFKVACLEESRQQMCWNFSLHITATEKMN</sequence>
<accession>A0ABV0SJN9</accession>
<dbReference type="EMBL" id="JAHRIQ010000612">
    <property type="protein sequence ID" value="MEQ2220772.1"/>
    <property type="molecule type" value="Genomic_DNA"/>
</dbReference>
<reference evidence="3 4" key="1">
    <citation type="submission" date="2021-06" db="EMBL/GenBank/DDBJ databases">
        <authorList>
            <person name="Palmer J.M."/>
        </authorList>
    </citation>
    <scope>NUCLEOTIDE SEQUENCE [LARGE SCALE GENOMIC DNA]</scope>
    <source>
        <strain evidence="4">if_2019</strain>
        <tissue evidence="3">Muscle</tissue>
    </source>
</reference>
<organism evidence="3 4">
    <name type="scientific">Ilyodon furcidens</name>
    <name type="common">goldbreast splitfin</name>
    <dbReference type="NCBI Taxonomy" id="33524"/>
    <lineage>
        <taxon>Eukaryota</taxon>
        <taxon>Metazoa</taxon>
        <taxon>Chordata</taxon>
        <taxon>Craniata</taxon>
        <taxon>Vertebrata</taxon>
        <taxon>Euteleostomi</taxon>
        <taxon>Actinopterygii</taxon>
        <taxon>Neopterygii</taxon>
        <taxon>Teleostei</taxon>
        <taxon>Neoteleostei</taxon>
        <taxon>Acanthomorphata</taxon>
        <taxon>Ovalentaria</taxon>
        <taxon>Atherinomorphae</taxon>
        <taxon>Cyprinodontiformes</taxon>
        <taxon>Goodeidae</taxon>
        <taxon>Ilyodon</taxon>
    </lineage>
</organism>
<keyword evidence="2" id="KW-0732">Signal</keyword>
<evidence type="ECO:0000313" key="3">
    <source>
        <dbReference type="EMBL" id="MEQ2220772.1"/>
    </source>
</evidence>
<evidence type="ECO:0000313" key="4">
    <source>
        <dbReference type="Proteomes" id="UP001482620"/>
    </source>
</evidence>
<feature type="signal peptide" evidence="2">
    <location>
        <begin position="1"/>
        <end position="18"/>
    </location>
</feature>